<keyword evidence="3" id="KW-1185">Reference proteome</keyword>
<feature type="compositionally biased region" description="Polar residues" evidence="1">
    <location>
        <begin position="1"/>
        <end position="10"/>
    </location>
</feature>
<reference evidence="2 3" key="1">
    <citation type="journal article" date="2018" name="Front. Microbiol.">
        <title>Genome-Wide Analysis of Corynespora cassiicola Leaf Fall Disease Putative Effectors.</title>
        <authorList>
            <person name="Lopez D."/>
            <person name="Ribeiro S."/>
            <person name="Label P."/>
            <person name="Fumanal B."/>
            <person name="Venisse J.S."/>
            <person name="Kohler A."/>
            <person name="de Oliveira R.R."/>
            <person name="Labutti K."/>
            <person name="Lipzen A."/>
            <person name="Lail K."/>
            <person name="Bauer D."/>
            <person name="Ohm R.A."/>
            <person name="Barry K.W."/>
            <person name="Spatafora J."/>
            <person name="Grigoriev I.V."/>
            <person name="Martin F.M."/>
            <person name="Pujade-Renaud V."/>
        </authorList>
    </citation>
    <scope>NUCLEOTIDE SEQUENCE [LARGE SCALE GENOMIC DNA]</scope>
    <source>
        <strain evidence="2 3">Philippines</strain>
    </source>
</reference>
<dbReference type="EMBL" id="KZ678137">
    <property type="protein sequence ID" value="PSN64849.1"/>
    <property type="molecule type" value="Genomic_DNA"/>
</dbReference>
<evidence type="ECO:0000256" key="1">
    <source>
        <dbReference type="SAM" id="MobiDB-lite"/>
    </source>
</evidence>
<feature type="compositionally biased region" description="Basic and acidic residues" evidence="1">
    <location>
        <begin position="40"/>
        <end position="67"/>
    </location>
</feature>
<sequence>MNSANQSKNVSKLAILRMPSTDQEEPRAKNNHQKAVRFADGQESKASDAETQAQKKDTIRKPGELISRDFLPPGEDKRWLVDEKHQAKKTVIDIKDFLKNESAHLHAMFEYCEGGFVGGTRPFQLGKTDIQRTFWMFMYVRMRETWKIGPSECKLPEQKGTFKNNFQATLQLMKEYAFDSRYPRFASKPHVLEDQGRSNTC</sequence>
<evidence type="ECO:0000313" key="2">
    <source>
        <dbReference type="EMBL" id="PSN64849.1"/>
    </source>
</evidence>
<dbReference type="Proteomes" id="UP000240883">
    <property type="component" value="Unassembled WGS sequence"/>
</dbReference>
<name>A0A2T2NHK5_CORCC</name>
<dbReference type="AlphaFoldDB" id="A0A2T2NHK5"/>
<proteinExistence type="predicted"/>
<feature type="region of interest" description="Disordered" evidence="1">
    <location>
        <begin position="1"/>
        <end position="71"/>
    </location>
</feature>
<gene>
    <name evidence="2" type="ORF">BS50DRAFT_46026</name>
</gene>
<organism evidence="2 3">
    <name type="scientific">Corynespora cassiicola Philippines</name>
    <dbReference type="NCBI Taxonomy" id="1448308"/>
    <lineage>
        <taxon>Eukaryota</taxon>
        <taxon>Fungi</taxon>
        <taxon>Dikarya</taxon>
        <taxon>Ascomycota</taxon>
        <taxon>Pezizomycotina</taxon>
        <taxon>Dothideomycetes</taxon>
        <taxon>Pleosporomycetidae</taxon>
        <taxon>Pleosporales</taxon>
        <taxon>Corynesporascaceae</taxon>
        <taxon>Corynespora</taxon>
    </lineage>
</organism>
<protein>
    <submittedName>
        <fullName evidence="2">Uncharacterized protein</fullName>
    </submittedName>
</protein>
<accession>A0A2T2NHK5</accession>
<evidence type="ECO:0000313" key="3">
    <source>
        <dbReference type="Proteomes" id="UP000240883"/>
    </source>
</evidence>